<sequence length="519" mass="54379">MLDLRLVNATFRTMDPARPLATRLGVWRGRVVGLDEEVDGLPARQEVDLGGAAVLPGFLDAHVHLAWTGLRAGAVSVAPCARVDDVLAAIGDAAAAVAPGEWLDVVGYDQRPLGRHLTSTELDRVAAGRRVLVLHDSGHACVVNGPVLAALPAGASHVDGFLAEGGMAAVRALRQPYSLGELTSALRRAASVCLSEGVTTVAEAGVGGGLITHSPIEAAAYQRADLPIRVQLMVAGTLLRDPGAHPSDEVPRAMDLGLTTGFGGPRLSLGALKIFTDGGMMARTAAMTAPYVGLDHSGQFYDDPDVLRSLIVDGHRAGWQLAVHAIGDRAVDLALDSLAAAQKAFPREGTRHRIEHAGAVRPDQLPRFASLGVTAVVQPNFLYYLGDDYAAIMGESRADWLYRGRGFLDHGVALVGSSDRPVTAGAPLRSIEFMVNRRTERGNVVGPEEGVTVEEALRAYTIDAARACFLESELGSLTAGKWADLVVLGEDPVGAPSVGDIAVVSTVVGGEVVSGARLW</sequence>
<dbReference type="Gene3D" id="3.10.310.70">
    <property type="match status" value="1"/>
</dbReference>
<dbReference type="InterPro" id="IPR011059">
    <property type="entry name" value="Metal-dep_hydrolase_composite"/>
</dbReference>
<dbReference type="InterPro" id="IPR032466">
    <property type="entry name" value="Metal_Hydrolase"/>
</dbReference>
<dbReference type="SUPFAM" id="SSF51556">
    <property type="entry name" value="Metallo-dependent hydrolases"/>
    <property type="match status" value="1"/>
</dbReference>
<evidence type="ECO:0000313" key="2">
    <source>
        <dbReference type="EMBL" id="PPK70890.1"/>
    </source>
</evidence>
<keyword evidence="3" id="KW-1185">Reference proteome</keyword>
<dbReference type="SUPFAM" id="SSF51338">
    <property type="entry name" value="Composite domain of metallo-dependent hydrolases"/>
    <property type="match status" value="1"/>
</dbReference>
<dbReference type="PANTHER" id="PTHR22642">
    <property type="entry name" value="IMIDAZOLONEPROPIONASE"/>
    <property type="match status" value="1"/>
</dbReference>
<dbReference type="InterPro" id="IPR033932">
    <property type="entry name" value="YtcJ-like"/>
</dbReference>
<dbReference type="InterPro" id="IPR013108">
    <property type="entry name" value="Amidohydro_3"/>
</dbReference>
<dbReference type="RefSeq" id="WP_104475779.1">
    <property type="nucleotide sequence ID" value="NZ_CP154825.1"/>
</dbReference>
<name>A0A2S6H0G1_9PSEU</name>
<dbReference type="Gene3D" id="2.30.40.10">
    <property type="entry name" value="Urease, subunit C, domain 1"/>
    <property type="match status" value="1"/>
</dbReference>
<comment type="caution">
    <text evidence="2">The sequence shown here is derived from an EMBL/GenBank/DDBJ whole genome shotgun (WGS) entry which is preliminary data.</text>
</comment>
<dbReference type="Gene3D" id="3.20.20.140">
    <property type="entry name" value="Metal-dependent hydrolases"/>
    <property type="match status" value="1"/>
</dbReference>
<dbReference type="Pfam" id="PF07969">
    <property type="entry name" value="Amidohydro_3"/>
    <property type="match status" value="1"/>
</dbReference>
<evidence type="ECO:0000313" key="3">
    <source>
        <dbReference type="Proteomes" id="UP000239203"/>
    </source>
</evidence>
<dbReference type="AlphaFoldDB" id="A0A2S6H0G1"/>
<proteinExistence type="predicted"/>
<accession>A0A2S6H0G1</accession>
<dbReference type="PANTHER" id="PTHR22642:SF2">
    <property type="entry name" value="PROTEIN LONG AFTER FAR-RED 3"/>
    <property type="match status" value="1"/>
</dbReference>
<organism evidence="2 3">
    <name type="scientific">Actinokineospora auranticolor</name>
    <dbReference type="NCBI Taxonomy" id="155976"/>
    <lineage>
        <taxon>Bacteria</taxon>
        <taxon>Bacillati</taxon>
        <taxon>Actinomycetota</taxon>
        <taxon>Actinomycetes</taxon>
        <taxon>Pseudonocardiales</taxon>
        <taxon>Pseudonocardiaceae</taxon>
        <taxon>Actinokineospora</taxon>
    </lineage>
</organism>
<dbReference type="Proteomes" id="UP000239203">
    <property type="component" value="Unassembled WGS sequence"/>
</dbReference>
<evidence type="ECO:0000259" key="1">
    <source>
        <dbReference type="Pfam" id="PF07969"/>
    </source>
</evidence>
<protein>
    <recommendedName>
        <fullName evidence="1">Amidohydrolase 3 domain-containing protein</fullName>
    </recommendedName>
</protein>
<dbReference type="CDD" id="cd01300">
    <property type="entry name" value="YtcJ_like"/>
    <property type="match status" value="1"/>
</dbReference>
<dbReference type="OrthoDB" id="3173428at2"/>
<gene>
    <name evidence="2" type="ORF">CLV40_10176</name>
</gene>
<feature type="domain" description="Amidohydrolase 3" evidence="1">
    <location>
        <begin position="45"/>
        <end position="513"/>
    </location>
</feature>
<reference evidence="2 3" key="1">
    <citation type="submission" date="2018-02" db="EMBL/GenBank/DDBJ databases">
        <title>Genomic Encyclopedia of Archaeal and Bacterial Type Strains, Phase II (KMG-II): from individual species to whole genera.</title>
        <authorList>
            <person name="Goeker M."/>
        </authorList>
    </citation>
    <scope>NUCLEOTIDE SEQUENCE [LARGE SCALE GENOMIC DNA]</scope>
    <source>
        <strain evidence="2 3">YU 961-1</strain>
    </source>
</reference>
<dbReference type="EMBL" id="PTIX01000001">
    <property type="protein sequence ID" value="PPK70890.1"/>
    <property type="molecule type" value="Genomic_DNA"/>
</dbReference>
<dbReference type="GO" id="GO:0016810">
    <property type="term" value="F:hydrolase activity, acting on carbon-nitrogen (but not peptide) bonds"/>
    <property type="evidence" value="ECO:0007669"/>
    <property type="project" value="InterPro"/>
</dbReference>